<feature type="region of interest" description="Disordered" evidence="2">
    <location>
        <begin position="1"/>
        <end position="78"/>
    </location>
</feature>
<organism evidence="3 4">
    <name type="scientific">Folsomia candida</name>
    <name type="common">Springtail</name>
    <dbReference type="NCBI Taxonomy" id="158441"/>
    <lineage>
        <taxon>Eukaryota</taxon>
        <taxon>Metazoa</taxon>
        <taxon>Ecdysozoa</taxon>
        <taxon>Arthropoda</taxon>
        <taxon>Hexapoda</taxon>
        <taxon>Collembola</taxon>
        <taxon>Entomobryomorpha</taxon>
        <taxon>Isotomoidea</taxon>
        <taxon>Isotomidae</taxon>
        <taxon>Proisotominae</taxon>
        <taxon>Folsomia</taxon>
    </lineage>
</organism>
<gene>
    <name evidence="3" type="ORF">Fcan01_08980</name>
</gene>
<comment type="caution">
    <text evidence="3">The sequence shown here is derived from an EMBL/GenBank/DDBJ whole genome shotgun (WGS) entry which is preliminary data.</text>
</comment>
<sequence length="344" mass="37947">MAPIKPLRATAAATGAIPKTPKASKNASSNNPQRGRQVNNSLTGSLPRNSNRVGASPRNCFNSATDPPSGVARALPKLDLSPEEELQILERLESGDWTPAAGWAQFLDPIHAKRANTRTPEQTSCRNLSAKFASVDYSSSTITSGFPPQDEDDEETYSGPDPDLPLWMTRLDEIMQAVDNYKVIMERTTKAMVDAHFAKNFPPEKFTIFASAMDNAMESLKKFTENNLETNRLLFETASSPSAAYISCPAEDQDALLHEVAQLNGHLSKIEKFVNKTNKKVNLEHKVERYEELVNQFDNAVISAGQQVKELETQTDMMKAFVSKVEYDDTAATAASVFSSSFYQ</sequence>
<dbReference type="AlphaFoldDB" id="A0A226EEU2"/>
<keyword evidence="4" id="KW-1185">Reference proteome</keyword>
<feature type="region of interest" description="Disordered" evidence="2">
    <location>
        <begin position="139"/>
        <end position="161"/>
    </location>
</feature>
<keyword evidence="1" id="KW-0175">Coiled coil</keyword>
<dbReference type="Proteomes" id="UP000198287">
    <property type="component" value="Unassembled WGS sequence"/>
</dbReference>
<protein>
    <submittedName>
        <fullName evidence="3">Uncharacterized protein</fullName>
    </submittedName>
</protein>
<evidence type="ECO:0000256" key="1">
    <source>
        <dbReference type="SAM" id="Coils"/>
    </source>
</evidence>
<evidence type="ECO:0000256" key="2">
    <source>
        <dbReference type="SAM" id="MobiDB-lite"/>
    </source>
</evidence>
<dbReference type="EMBL" id="LNIX01000004">
    <property type="protein sequence ID" value="OXA55206.1"/>
    <property type="molecule type" value="Genomic_DNA"/>
</dbReference>
<reference evidence="3 4" key="1">
    <citation type="submission" date="2015-12" db="EMBL/GenBank/DDBJ databases">
        <title>The genome of Folsomia candida.</title>
        <authorList>
            <person name="Faddeeva A."/>
            <person name="Derks M.F."/>
            <person name="Anvar Y."/>
            <person name="Smit S."/>
            <person name="Van Straalen N."/>
            <person name="Roelofs D."/>
        </authorList>
    </citation>
    <scope>NUCLEOTIDE SEQUENCE [LARGE SCALE GENOMIC DNA]</scope>
    <source>
        <strain evidence="3 4">VU population</strain>
        <tissue evidence="3">Whole body</tissue>
    </source>
</reference>
<proteinExistence type="predicted"/>
<feature type="coiled-coil region" evidence="1">
    <location>
        <begin position="273"/>
        <end position="300"/>
    </location>
</feature>
<accession>A0A226EEU2</accession>
<evidence type="ECO:0000313" key="4">
    <source>
        <dbReference type="Proteomes" id="UP000198287"/>
    </source>
</evidence>
<evidence type="ECO:0000313" key="3">
    <source>
        <dbReference type="EMBL" id="OXA55206.1"/>
    </source>
</evidence>
<feature type="compositionally biased region" description="Polar residues" evidence="2">
    <location>
        <begin position="23"/>
        <end position="66"/>
    </location>
</feature>
<name>A0A226EEU2_FOLCA</name>